<keyword evidence="6" id="KW-1185">Reference proteome</keyword>
<evidence type="ECO:0000256" key="1">
    <source>
        <dbReference type="ARBA" id="ARBA00022670"/>
    </source>
</evidence>
<sequence>MKPSVRLATLLGVATLGVATLGIATLGLATAPNTSAFAAPPPTSTNPQPFAAQAPESAFTSAADATGAVACARPAPSNTVSTTLHCYTPDQLRAFYGLGPLASSNDGAGETIVLVDAYGSPTAAADLSFFAQTFGGPPPNFQAVFPLGSPDYSNPTGNGVGQSGPNSADGWAGEANLDVQWAYAMAPKAHIVLLATPPAETQGVQGLPNLMKAIDWAVGEYPSGTVFSMSFGTDEQTFGSQSAARTQFTKFDATFQRGVAKGDTFFSSAGDSGSSGFARSHRATTVGAVPEVSYPNVSPYVTSVGGTQVQSGWTWNPTQDKPFLGSGARNPGYWSWTQSGSTEPVWNESWASIATGGGLSTVYTRPSFQNGVASIVGNHRGVPDVAWNAAVNGGVLVFHSYFPTLEGSPRWSVFGGTSASSPQVAAVTAIANQARASVNKAPIGNLNQVIYASSFNKAAAFSDVVTRIYGTTLSGVLQNNRLWDLGSDGFVAPDPVPGYPTTTGYDLTTGWGSPKAPGYITQLVAAQ</sequence>
<evidence type="ECO:0000313" key="6">
    <source>
        <dbReference type="Proteomes" id="UP000298412"/>
    </source>
</evidence>
<dbReference type="GO" id="GO:0006508">
    <property type="term" value="P:proteolysis"/>
    <property type="evidence" value="ECO:0007669"/>
    <property type="project" value="UniProtKB-KW"/>
</dbReference>
<dbReference type="InterPro" id="IPR036852">
    <property type="entry name" value="Peptidase_S8/S53_dom_sf"/>
</dbReference>
<dbReference type="GO" id="GO:0004252">
    <property type="term" value="F:serine-type endopeptidase activity"/>
    <property type="evidence" value="ECO:0007669"/>
    <property type="project" value="InterPro"/>
</dbReference>
<evidence type="ECO:0000256" key="2">
    <source>
        <dbReference type="ARBA" id="ARBA00022801"/>
    </source>
</evidence>
<protein>
    <recommendedName>
        <fullName evidence="4">Peptidase S53 domain-containing protein</fullName>
    </recommendedName>
</protein>
<dbReference type="Gene3D" id="3.40.50.200">
    <property type="entry name" value="Peptidase S8/S53 domain"/>
    <property type="match status" value="1"/>
</dbReference>
<dbReference type="RefSeq" id="WP_134567002.1">
    <property type="nucleotide sequence ID" value="NZ_SOFP01000046.1"/>
</dbReference>
<evidence type="ECO:0000313" key="5">
    <source>
        <dbReference type="EMBL" id="TFC15258.1"/>
    </source>
</evidence>
<dbReference type="EMBL" id="SOFP01000046">
    <property type="protein sequence ID" value="TFC15258.1"/>
    <property type="molecule type" value="Genomic_DNA"/>
</dbReference>
<proteinExistence type="predicted"/>
<dbReference type="Proteomes" id="UP000298412">
    <property type="component" value="Unassembled WGS sequence"/>
</dbReference>
<accession>A0A4R8WX59</accession>
<dbReference type="CDD" id="cd04056">
    <property type="entry name" value="Peptidases_S53"/>
    <property type="match status" value="1"/>
</dbReference>
<keyword evidence="3" id="KW-0720">Serine protease</keyword>
<dbReference type="AlphaFoldDB" id="A0A4R8WX59"/>
<dbReference type="InterPro" id="IPR023828">
    <property type="entry name" value="Peptidase_S8_Ser-AS"/>
</dbReference>
<organism evidence="5 6">
    <name type="scientific">Cryobacterium algoritolerans</name>
    <dbReference type="NCBI Taxonomy" id="1259184"/>
    <lineage>
        <taxon>Bacteria</taxon>
        <taxon>Bacillati</taxon>
        <taxon>Actinomycetota</taxon>
        <taxon>Actinomycetes</taxon>
        <taxon>Micrococcales</taxon>
        <taxon>Microbacteriaceae</taxon>
        <taxon>Cryobacterium</taxon>
    </lineage>
</organism>
<dbReference type="InterPro" id="IPR050819">
    <property type="entry name" value="Tripeptidyl-peptidase_I"/>
</dbReference>
<dbReference type="PANTHER" id="PTHR14218">
    <property type="entry name" value="PROTEASE S8 TRIPEPTIDYL PEPTIDASE I CLN2"/>
    <property type="match status" value="1"/>
</dbReference>
<keyword evidence="1" id="KW-0645">Protease</keyword>
<name>A0A4R8WX59_9MICO</name>
<evidence type="ECO:0000259" key="4">
    <source>
        <dbReference type="PROSITE" id="PS51695"/>
    </source>
</evidence>
<evidence type="ECO:0000256" key="3">
    <source>
        <dbReference type="ARBA" id="ARBA00022825"/>
    </source>
</evidence>
<reference evidence="5 6" key="1">
    <citation type="submission" date="2019-03" db="EMBL/GenBank/DDBJ databases">
        <title>Genomics of glacier-inhabiting Cryobacterium strains.</title>
        <authorList>
            <person name="Liu Q."/>
            <person name="Xin Y.-H."/>
        </authorList>
    </citation>
    <scope>NUCLEOTIDE SEQUENCE [LARGE SCALE GENOMIC DNA]</scope>
    <source>
        <strain evidence="5 6">MDT1-3</strain>
    </source>
</reference>
<dbReference type="Pfam" id="PF00082">
    <property type="entry name" value="Peptidase_S8"/>
    <property type="match status" value="1"/>
</dbReference>
<gene>
    <name evidence="5" type="ORF">E3O19_09020</name>
</gene>
<feature type="domain" description="Peptidase S53" evidence="4">
    <location>
        <begin position="86"/>
        <end position="526"/>
    </location>
</feature>
<dbReference type="InterPro" id="IPR030400">
    <property type="entry name" value="Sedolisin_dom"/>
</dbReference>
<dbReference type="InterPro" id="IPR000209">
    <property type="entry name" value="Peptidase_S8/S53_dom"/>
</dbReference>
<comment type="caution">
    <text evidence="5">The sequence shown here is derived from an EMBL/GenBank/DDBJ whole genome shotgun (WGS) entry which is preliminary data.</text>
</comment>
<dbReference type="PROSITE" id="PS00138">
    <property type="entry name" value="SUBTILASE_SER"/>
    <property type="match status" value="1"/>
</dbReference>
<dbReference type="GO" id="GO:0008240">
    <property type="term" value="F:tripeptidyl-peptidase activity"/>
    <property type="evidence" value="ECO:0007669"/>
    <property type="project" value="TreeGrafter"/>
</dbReference>
<dbReference type="PANTHER" id="PTHR14218:SF15">
    <property type="entry name" value="TRIPEPTIDYL-PEPTIDASE 1"/>
    <property type="match status" value="1"/>
</dbReference>
<dbReference type="SUPFAM" id="SSF52743">
    <property type="entry name" value="Subtilisin-like"/>
    <property type="match status" value="1"/>
</dbReference>
<keyword evidence="2" id="KW-0378">Hydrolase</keyword>
<dbReference type="PROSITE" id="PS51695">
    <property type="entry name" value="SEDOLISIN"/>
    <property type="match status" value="1"/>
</dbReference>
<dbReference type="OrthoDB" id="3480681at2"/>